<sequence length="213" mass="22791">MARFIQIRAGRVLCTGLLSVLLLCAATPTAWGASSEHSTLTPNTGHTMTQVLLKTTQGDIVIALDEENAPISAANFLAYVNEGFYDGTIFHRVIPNFMIQGGGMTADMSQKDNRPPIKNEADNGLKNLRGTLAMARTQIVDSATSQFFINLVDNAFLDHQDPSPQGYGYAVFGKVVKGMETVDAIAAVATGNSGMHQNVPVEPVLIEQATVLP</sequence>
<dbReference type="Gene3D" id="2.40.100.10">
    <property type="entry name" value="Cyclophilin-like"/>
    <property type="match status" value="1"/>
</dbReference>
<dbReference type="PRINTS" id="PR00153">
    <property type="entry name" value="CSAPPISMRASE"/>
</dbReference>
<comment type="function">
    <text evidence="4">PPIases accelerate the folding of proteins. It catalyzes the cis-trans isomerization of proline imidic peptide bonds in oligopeptides.</text>
</comment>
<keyword evidence="2 4" id="KW-0697">Rotamase</keyword>
<dbReference type="AlphaFoldDB" id="A0A1L3GSV7"/>
<feature type="signal peptide" evidence="4">
    <location>
        <begin position="1"/>
        <end position="32"/>
    </location>
</feature>
<proteinExistence type="inferred from homology"/>
<protein>
    <recommendedName>
        <fullName evidence="4">Peptidyl-prolyl cis-trans isomerase</fullName>
        <shortName evidence="4">PPIase</shortName>
        <ecNumber evidence="4">5.2.1.8</ecNumber>
    </recommendedName>
</protein>
<feature type="chain" id="PRO_5011819918" description="Peptidyl-prolyl cis-trans isomerase" evidence="4">
    <location>
        <begin position="33"/>
        <end position="213"/>
    </location>
</feature>
<evidence type="ECO:0000256" key="2">
    <source>
        <dbReference type="ARBA" id="ARBA00023110"/>
    </source>
</evidence>
<feature type="domain" description="PPIase cyclophilin-type" evidence="5">
    <location>
        <begin position="47"/>
        <end position="211"/>
    </location>
</feature>
<keyword evidence="4" id="KW-0732">Signal</keyword>
<name>A0A1L3GSV7_9BACT</name>
<evidence type="ECO:0000256" key="3">
    <source>
        <dbReference type="ARBA" id="ARBA00023235"/>
    </source>
</evidence>
<dbReference type="GO" id="GO:0006457">
    <property type="term" value="P:protein folding"/>
    <property type="evidence" value="ECO:0007669"/>
    <property type="project" value="InterPro"/>
</dbReference>
<evidence type="ECO:0000256" key="4">
    <source>
        <dbReference type="RuleBase" id="RU363019"/>
    </source>
</evidence>
<dbReference type="EC" id="5.2.1.8" evidence="4"/>
<dbReference type="Proteomes" id="UP000182517">
    <property type="component" value="Chromosome"/>
</dbReference>
<dbReference type="Pfam" id="PF00160">
    <property type="entry name" value="Pro_isomerase"/>
    <property type="match status" value="1"/>
</dbReference>
<dbReference type="SUPFAM" id="SSF50891">
    <property type="entry name" value="Cyclophilin-like"/>
    <property type="match status" value="1"/>
</dbReference>
<accession>A0A1L3GSV7</accession>
<keyword evidence="3 4" id="KW-0413">Isomerase</keyword>
<dbReference type="PROSITE" id="PS50072">
    <property type="entry name" value="CSA_PPIASE_2"/>
    <property type="match status" value="1"/>
</dbReference>
<dbReference type="KEGG" id="pef:A7E78_05680"/>
<evidence type="ECO:0000313" key="6">
    <source>
        <dbReference type="EMBL" id="APG29034.1"/>
    </source>
</evidence>
<dbReference type="RefSeq" id="WP_072285057.1">
    <property type="nucleotide sequence ID" value="NZ_CP015519.1"/>
</dbReference>
<dbReference type="EMBL" id="CP015519">
    <property type="protein sequence ID" value="APG29034.1"/>
    <property type="molecule type" value="Genomic_DNA"/>
</dbReference>
<dbReference type="OrthoDB" id="9807797at2"/>
<dbReference type="InterPro" id="IPR044665">
    <property type="entry name" value="E_coli_cyclophilin_A-like"/>
</dbReference>
<dbReference type="GO" id="GO:0003755">
    <property type="term" value="F:peptidyl-prolyl cis-trans isomerase activity"/>
    <property type="evidence" value="ECO:0007669"/>
    <property type="project" value="UniProtKB-UniRule"/>
</dbReference>
<dbReference type="CDD" id="cd01920">
    <property type="entry name" value="cyclophilin_EcCYP_like"/>
    <property type="match status" value="1"/>
</dbReference>
<evidence type="ECO:0000256" key="1">
    <source>
        <dbReference type="ARBA" id="ARBA00007365"/>
    </source>
</evidence>
<dbReference type="InterPro" id="IPR029000">
    <property type="entry name" value="Cyclophilin-like_dom_sf"/>
</dbReference>
<dbReference type="InterPro" id="IPR020892">
    <property type="entry name" value="Cyclophilin-type_PPIase_CS"/>
</dbReference>
<dbReference type="InterPro" id="IPR002130">
    <property type="entry name" value="Cyclophilin-type_PPIase_dom"/>
</dbReference>
<evidence type="ECO:0000313" key="7">
    <source>
        <dbReference type="Proteomes" id="UP000182517"/>
    </source>
</evidence>
<dbReference type="PROSITE" id="PS00170">
    <property type="entry name" value="CSA_PPIASE_1"/>
    <property type="match status" value="1"/>
</dbReference>
<dbReference type="STRING" id="1842532.A7E78_05680"/>
<comment type="catalytic activity">
    <reaction evidence="4">
        <text>[protein]-peptidylproline (omega=180) = [protein]-peptidylproline (omega=0)</text>
        <dbReference type="Rhea" id="RHEA:16237"/>
        <dbReference type="Rhea" id="RHEA-COMP:10747"/>
        <dbReference type="Rhea" id="RHEA-COMP:10748"/>
        <dbReference type="ChEBI" id="CHEBI:83833"/>
        <dbReference type="ChEBI" id="CHEBI:83834"/>
        <dbReference type="EC" id="5.2.1.8"/>
    </reaction>
</comment>
<reference evidence="6 7" key="1">
    <citation type="journal article" date="2017" name="Genome Announc.">
        <title>Complete Genome Sequences of Two Acetylene-Fermenting Pelobacter acetylenicus Strains.</title>
        <authorList>
            <person name="Sutton J.M."/>
            <person name="Baesman S.M."/>
            <person name="Fierst J.L."/>
            <person name="Poret-Peterson A.T."/>
            <person name="Oremland R.S."/>
            <person name="Dunlap D.S."/>
            <person name="Akob D.M."/>
        </authorList>
    </citation>
    <scope>NUCLEOTIDE SEQUENCE [LARGE SCALE GENOMIC DNA]</scope>
    <source>
        <strain evidence="6 7">SFB93</strain>
    </source>
</reference>
<comment type="similarity">
    <text evidence="1 4">Belongs to the cyclophilin-type PPIase family.</text>
</comment>
<organism evidence="6 7">
    <name type="scientific">Syntrophotalea acetylenivorans</name>
    <dbReference type="NCBI Taxonomy" id="1842532"/>
    <lineage>
        <taxon>Bacteria</taxon>
        <taxon>Pseudomonadati</taxon>
        <taxon>Thermodesulfobacteriota</taxon>
        <taxon>Desulfuromonadia</taxon>
        <taxon>Desulfuromonadales</taxon>
        <taxon>Syntrophotaleaceae</taxon>
        <taxon>Syntrophotalea</taxon>
    </lineage>
</organism>
<keyword evidence="7" id="KW-1185">Reference proteome</keyword>
<gene>
    <name evidence="6" type="ORF">A7E78_05680</name>
</gene>
<dbReference type="PANTHER" id="PTHR43246">
    <property type="entry name" value="PEPTIDYL-PROLYL CIS-TRANS ISOMERASE CYP38, CHLOROPLASTIC"/>
    <property type="match status" value="1"/>
</dbReference>
<evidence type="ECO:0000259" key="5">
    <source>
        <dbReference type="PROSITE" id="PS50072"/>
    </source>
</evidence>